<sequence length="284" mass="33573">MKYGWIIILAFSYGCEFFKPKETATEAPIARSMESYLYPSDLDGLFPANISSDDSTKLAEKYIEDWIKKQLMISRSSQAVDFNEAEIERKVLDYRYALMVHSFEKKYITQNLDREVSTEQVTNYYNGKADNFLLKQNIVKCIFAQVPKNAPNLAQFRRNFRAHPEGNLEDLKSYVSQFATKSYLEDTTWIIFDELILGTPLETLENKNQFLSKNKYSETTNEEYIYFLNIFDFKISDEISPLEFIREDIKNIIINKRKIALKKELEEKIYDESKEQHLFEIYRD</sequence>
<reference evidence="1 2" key="1">
    <citation type="journal article" date="2013" name="Int. J. Syst. Evol. Microbiol.">
        <title>Marinoscillum luteum sp. nov., isolated from marine sediment.</title>
        <authorList>
            <person name="Cha I.T."/>
            <person name="Park S.J."/>
            <person name="Kim S.J."/>
            <person name="Kim J.G."/>
            <person name="Jung M.Y."/>
            <person name="Shin K.S."/>
            <person name="Kwon K.K."/>
            <person name="Yang S.H."/>
            <person name="Seo Y.S."/>
            <person name="Rhee S.K."/>
        </authorList>
    </citation>
    <scope>NUCLEOTIDE SEQUENCE [LARGE SCALE GENOMIC DNA]</scope>
    <source>
        <strain evidence="1 2">KCTC 23939</strain>
    </source>
</reference>
<protein>
    <submittedName>
        <fullName evidence="1">Peptidyl-prolyl cis-trans isomerase</fullName>
    </submittedName>
</protein>
<dbReference type="PROSITE" id="PS51257">
    <property type="entry name" value="PROKAR_LIPOPROTEIN"/>
    <property type="match status" value="1"/>
</dbReference>
<organism evidence="1 2">
    <name type="scientific">Marinoscillum luteum</name>
    <dbReference type="NCBI Taxonomy" id="861051"/>
    <lineage>
        <taxon>Bacteria</taxon>
        <taxon>Pseudomonadati</taxon>
        <taxon>Bacteroidota</taxon>
        <taxon>Cytophagia</taxon>
        <taxon>Cytophagales</taxon>
        <taxon>Reichenbachiellaceae</taxon>
        <taxon>Marinoscillum</taxon>
    </lineage>
</organism>
<gene>
    <name evidence="1" type="ORF">ACHKAR_17040</name>
</gene>
<proteinExistence type="predicted"/>
<accession>A0ABW7ND09</accession>
<keyword evidence="1" id="KW-0413">Isomerase</keyword>
<name>A0ABW7ND09_9BACT</name>
<comment type="caution">
    <text evidence="1">The sequence shown here is derived from an EMBL/GenBank/DDBJ whole genome shotgun (WGS) entry which is preliminary data.</text>
</comment>
<dbReference type="RefSeq" id="WP_159582784.1">
    <property type="nucleotide sequence ID" value="NZ_JBIPKE010000019.1"/>
</dbReference>
<evidence type="ECO:0000313" key="1">
    <source>
        <dbReference type="EMBL" id="MFH6985161.1"/>
    </source>
</evidence>
<dbReference type="EMBL" id="JBIPKE010000019">
    <property type="protein sequence ID" value="MFH6985161.1"/>
    <property type="molecule type" value="Genomic_DNA"/>
</dbReference>
<dbReference type="GO" id="GO:0016853">
    <property type="term" value="F:isomerase activity"/>
    <property type="evidence" value="ECO:0007669"/>
    <property type="project" value="UniProtKB-KW"/>
</dbReference>
<dbReference type="Proteomes" id="UP001610063">
    <property type="component" value="Unassembled WGS sequence"/>
</dbReference>
<evidence type="ECO:0000313" key="2">
    <source>
        <dbReference type="Proteomes" id="UP001610063"/>
    </source>
</evidence>
<keyword evidence="2" id="KW-1185">Reference proteome</keyword>